<feature type="region of interest" description="Disordered" evidence="3">
    <location>
        <begin position="1"/>
        <end position="30"/>
    </location>
</feature>
<dbReference type="GO" id="GO:0140662">
    <property type="term" value="F:ATP-dependent protein folding chaperone"/>
    <property type="evidence" value="ECO:0007669"/>
    <property type="project" value="InterPro"/>
</dbReference>
<dbReference type="InterPro" id="IPR043129">
    <property type="entry name" value="ATPase_NBD"/>
</dbReference>
<dbReference type="STRING" id="289078.A0A2X0L307"/>
<dbReference type="PANTHER" id="PTHR45639">
    <property type="entry name" value="HSC70CB, ISOFORM G-RELATED"/>
    <property type="match status" value="1"/>
</dbReference>
<dbReference type="Proteomes" id="UP000249723">
    <property type="component" value="Unassembled WGS sequence"/>
</dbReference>
<dbReference type="PANTHER" id="PTHR45639:SF32">
    <property type="entry name" value="HEAT SHOCK PROTEIN PDR13"/>
    <property type="match status" value="1"/>
</dbReference>
<reference evidence="5" key="1">
    <citation type="submission" date="2016-10" db="EMBL/GenBank/DDBJ databases">
        <authorList>
            <person name="Jeantristanb JTB J.-T."/>
            <person name="Ricardo R."/>
        </authorList>
    </citation>
    <scope>NUCLEOTIDE SEQUENCE [LARGE SCALE GENOMIC DNA]</scope>
</reference>
<keyword evidence="2" id="KW-0067">ATP-binding</keyword>
<evidence type="ECO:0000256" key="2">
    <source>
        <dbReference type="ARBA" id="ARBA00022840"/>
    </source>
</evidence>
<dbReference type="InterPro" id="IPR018181">
    <property type="entry name" value="Heat_shock_70_CS"/>
</dbReference>
<proteinExistence type="predicted"/>
<dbReference type="PRINTS" id="PR00301">
    <property type="entry name" value="HEATSHOCK70"/>
</dbReference>
<sequence length="585" mass="62248">MAPKKGQKGSSKQPSRVASGASTPAPRAEPVKAAPAVVGINFGQSFSSIAVINKEALADCIANDDGERQIASALSFNETEEYSGVPARIQLVRNAPNTILGFRNLLGKTYDEVKDTKQPYNSAKIVDSNGQPAFTVSINDTPTTLTAHECCVRFLKVLLSYASDFLGRPVTSAVVAVPTDFTPAQTKALVQAAEEAKITVVQTLDSAAAALVAYHATELKETDKLPPVDRNSVVLDVGATSTTVSVVAVRQGLFVPLSSHAEAKLGGDLFDDKLIEWFSKEFTKKTKTPIEASNHRALMKLRLAVEVTKKSLSASNSAPCSVESLAEGLDFHGSINRMRFDLLSASVYSRVNDAVAKALESANLNALEIDEVILVGGSTRLPSLSDKLYNLFTQETLLISSQLDPDEVVAKGAALQGQALLDSTVAQALTRALNESTIVEPTLLTKPIGLVVDDAFHVLVKAKTPLPLRRTFELPVAKSTSSVLVSLWEGEQKVVTVAPTPKPAKKASGGGWFGSKKAADEDEDEDDDDEDEDKSELVAEKTSALADVTVDTESGKKVKVVVEVFVGGKGKLTIQGKGDKVVKDF</sequence>
<dbReference type="PROSITE" id="PS01036">
    <property type="entry name" value="HSP70_3"/>
    <property type="match status" value="1"/>
</dbReference>
<dbReference type="OrthoDB" id="29851at2759"/>
<evidence type="ECO:0000256" key="1">
    <source>
        <dbReference type="ARBA" id="ARBA00022741"/>
    </source>
</evidence>
<evidence type="ECO:0000313" key="5">
    <source>
        <dbReference type="Proteomes" id="UP000249723"/>
    </source>
</evidence>
<feature type="compositionally biased region" description="Acidic residues" evidence="3">
    <location>
        <begin position="520"/>
        <end position="534"/>
    </location>
</feature>
<dbReference type="GO" id="GO:0005829">
    <property type="term" value="C:cytosol"/>
    <property type="evidence" value="ECO:0007669"/>
    <property type="project" value="TreeGrafter"/>
</dbReference>
<dbReference type="GO" id="GO:0005524">
    <property type="term" value="F:ATP binding"/>
    <property type="evidence" value="ECO:0007669"/>
    <property type="project" value="UniProtKB-KW"/>
</dbReference>
<organism evidence="4 5">
    <name type="scientific">Microbotryum saponariae</name>
    <dbReference type="NCBI Taxonomy" id="289078"/>
    <lineage>
        <taxon>Eukaryota</taxon>
        <taxon>Fungi</taxon>
        <taxon>Dikarya</taxon>
        <taxon>Basidiomycota</taxon>
        <taxon>Pucciniomycotina</taxon>
        <taxon>Microbotryomycetes</taxon>
        <taxon>Microbotryales</taxon>
        <taxon>Microbotryaceae</taxon>
        <taxon>Microbotryum</taxon>
    </lineage>
</organism>
<evidence type="ECO:0000313" key="4">
    <source>
        <dbReference type="EMBL" id="SCZ99230.1"/>
    </source>
</evidence>
<feature type="region of interest" description="Disordered" evidence="3">
    <location>
        <begin position="499"/>
        <end position="538"/>
    </location>
</feature>
<name>A0A2X0L307_9BASI</name>
<keyword evidence="1" id="KW-0547">Nucleotide-binding</keyword>
<accession>A0A2X0L307</accession>
<dbReference type="GO" id="GO:0005634">
    <property type="term" value="C:nucleus"/>
    <property type="evidence" value="ECO:0007669"/>
    <property type="project" value="TreeGrafter"/>
</dbReference>
<dbReference type="InterPro" id="IPR013126">
    <property type="entry name" value="Hsp_70_fam"/>
</dbReference>
<dbReference type="SUPFAM" id="SSF53067">
    <property type="entry name" value="Actin-like ATPase domain"/>
    <property type="match status" value="2"/>
</dbReference>
<dbReference type="AlphaFoldDB" id="A0A2X0L307"/>
<keyword evidence="5" id="KW-1185">Reference proteome</keyword>
<evidence type="ECO:0000256" key="3">
    <source>
        <dbReference type="SAM" id="MobiDB-lite"/>
    </source>
</evidence>
<dbReference type="Pfam" id="PF00012">
    <property type="entry name" value="HSP70"/>
    <property type="match status" value="1"/>
</dbReference>
<dbReference type="FunFam" id="3.90.640.10:FF:000021">
    <property type="entry name" value="Heat shock protein 14"/>
    <property type="match status" value="1"/>
</dbReference>
<dbReference type="Gene3D" id="3.30.420.40">
    <property type="match status" value="2"/>
</dbReference>
<feature type="compositionally biased region" description="Low complexity" evidence="3">
    <location>
        <begin position="1"/>
        <end position="15"/>
    </location>
</feature>
<dbReference type="Gene3D" id="3.30.30.30">
    <property type="match status" value="1"/>
</dbReference>
<dbReference type="EMBL" id="FMWP01000096">
    <property type="protein sequence ID" value="SCZ99230.1"/>
    <property type="molecule type" value="Genomic_DNA"/>
</dbReference>
<protein>
    <submittedName>
        <fullName evidence="4">BZ3500_MvSof-1268-A1-R1_Chr3-1g05892 protein</fullName>
    </submittedName>
</protein>
<dbReference type="Gene3D" id="3.90.640.10">
    <property type="entry name" value="Actin, Chain A, domain 4"/>
    <property type="match status" value="1"/>
</dbReference>
<gene>
    <name evidence="4" type="ORF">BZ3500_MVSOF-1268-A1-R1_CHR3-1G05892</name>
</gene>